<evidence type="ECO:0000256" key="1">
    <source>
        <dbReference type="SAM" id="Coils"/>
    </source>
</evidence>
<feature type="transmembrane region" description="Helical" evidence="2">
    <location>
        <begin position="43"/>
        <end position="71"/>
    </location>
</feature>
<dbReference type="AlphaFoldDB" id="A0A4Q7PQ38"/>
<comment type="caution">
    <text evidence="3">The sequence shown here is derived from an EMBL/GenBank/DDBJ whole genome shotgun (WGS) entry which is preliminary data.</text>
</comment>
<protein>
    <submittedName>
        <fullName evidence="3">Uncharacterized protein</fullName>
    </submittedName>
</protein>
<dbReference type="Proteomes" id="UP000292927">
    <property type="component" value="Unassembled WGS sequence"/>
</dbReference>
<keyword evidence="2" id="KW-1133">Transmembrane helix</keyword>
<keyword evidence="4" id="KW-1185">Reference proteome</keyword>
<name>A0A4Q7PQ38_9FIRM</name>
<evidence type="ECO:0000313" key="4">
    <source>
        <dbReference type="Proteomes" id="UP000292927"/>
    </source>
</evidence>
<accession>A0A4Q7PQ38</accession>
<sequence length="254" mass="28670">MKQYAPDEIKKQQEEVAALKKEQEKLERTEREKLREMNWKEKIVYIVTYYKVYFILAVCACLVVGVIVFMIREAGKENIGQGIAFNASFAADLSSEVPKDFAEYLGKDPSKIKMVMESGLSYSENDANSEYGMGFTMKVTTYIAAHALDFMITDTAGMRLEILQNNGMMDLEKALPEDIMNVVKDDILYKKNSDGTQTAIGINIKNSSFAQKYQMLSGDLYFIIINNTDKLDNVLQFLRFMYGLPPAQAASDAG</sequence>
<keyword evidence="2" id="KW-0472">Membrane</keyword>
<dbReference type="EMBL" id="SGXF01000001">
    <property type="protein sequence ID" value="RZT03072.1"/>
    <property type="molecule type" value="Genomic_DNA"/>
</dbReference>
<dbReference type="RefSeq" id="WP_130433957.1">
    <property type="nucleotide sequence ID" value="NZ_SGXF01000001.1"/>
</dbReference>
<dbReference type="OrthoDB" id="1925387at2"/>
<proteinExistence type="predicted"/>
<keyword evidence="1" id="KW-0175">Coiled coil</keyword>
<evidence type="ECO:0000313" key="3">
    <source>
        <dbReference type="EMBL" id="RZT03072.1"/>
    </source>
</evidence>
<gene>
    <name evidence="3" type="ORF">EV209_1206</name>
</gene>
<feature type="coiled-coil region" evidence="1">
    <location>
        <begin position="9"/>
        <end position="36"/>
    </location>
</feature>
<organism evidence="3 4">
    <name type="scientific">Cuneatibacter caecimuris</name>
    <dbReference type="NCBI Taxonomy" id="1796618"/>
    <lineage>
        <taxon>Bacteria</taxon>
        <taxon>Bacillati</taxon>
        <taxon>Bacillota</taxon>
        <taxon>Clostridia</taxon>
        <taxon>Lachnospirales</taxon>
        <taxon>Lachnospiraceae</taxon>
        <taxon>Cuneatibacter</taxon>
    </lineage>
</organism>
<evidence type="ECO:0000256" key="2">
    <source>
        <dbReference type="SAM" id="Phobius"/>
    </source>
</evidence>
<keyword evidence="2" id="KW-0812">Transmembrane</keyword>
<reference evidence="3 4" key="1">
    <citation type="submission" date="2019-02" db="EMBL/GenBank/DDBJ databases">
        <title>Genomic Encyclopedia of Type Strains, Phase IV (KMG-IV): sequencing the most valuable type-strain genomes for metagenomic binning, comparative biology and taxonomic classification.</title>
        <authorList>
            <person name="Goeker M."/>
        </authorList>
    </citation>
    <scope>NUCLEOTIDE SEQUENCE [LARGE SCALE GENOMIC DNA]</scope>
    <source>
        <strain evidence="3 4">DSM 29486</strain>
    </source>
</reference>